<dbReference type="InterPro" id="IPR036259">
    <property type="entry name" value="MFS_trans_sf"/>
</dbReference>
<keyword evidence="3 5" id="KW-1133">Transmembrane helix</keyword>
<organism evidence="7 8">
    <name type="scientific">Durusdinium trenchii</name>
    <dbReference type="NCBI Taxonomy" id="1381693"/>
    <lineage>
        <taxon>Eukaryota</taxon>
        <taxon>Sar</taxon>
        <taxon>Alveolata</taxon>
        <taxon>Dinophyceae</taxon>
        <taxon>Suessiales</taxon>
        <taxon>Symbiodiniaceae</taxon>
        <taxon>Durusdinium</taxon>
    </lineage>
</organism>
<evidence type="ECO:0000256" key="1">
    <source>
        <dbReference type="ARBA" id="ARBA00004141"/>
    </source>
</evidence>
<dbReference type="InterPro" id="IPR011701">
    <property type="entry name" value="MFS"/>
</dbReference>
<evidence type="ECO:0000256" key="5">
    <source>
        <dbReference type="SAM" id="Phobius"/>
    </source>
</evidence>
<feature type="transmembrane region" description="Helical" evidence="5">
    <location>
        <begin position="58"/>
        <end position="78"/>
    </location>
</feature>
<feature type="transmembrane region" description="Helical" evidence="5">
    <location>
        <begin position="291"/>
        <end position="314"/>
    </location>
</feature>
<gene>
    <name evidence="7" type="ORF">CCMP2556_LOCUS54667</name>
</gene>
<dbReference type="EMBL" id="CAXAMN010028650">
    <property type="protein sequence ID" value="CAK9117311.1"/>
    <property type="molecule type" value="Genomic_DNA"/>
</dbReference>
<accession>A0ABP0SXY5</accession>
<evidence type="ECO:0000256" key="4">
    <source>
        <dbReference type="ARBA" id="ARBA00023136"/>
    </source>
</evidence>
<keyword evidence="8" id="KW-1185">Reference proteome</keyword>
<reference evidence="7 8" key="1">
    <citation type="submission" date="2024-02" db="EMBL/GenBank/DDBJ databases">
        <authorList>
            <person name="Chen Y."/>
            <person name="Shah S."/>
            <person name="Dougan E. K."/>
            <person name="Thang M."/>
            <person name="Chan C."/>
        </authorList>
    </citation>
    <scope>NUCLEOTIDE SEQUENCE [LARGE SCALE GENOMIC DNA]</scope>
</reference>
<proteinExistence type="predicted"/>
<feature type="transmembrane region" description="Helical" evidence="5">
    <location>
        <begin position="382"/>
        <end position="407"/>
    </location>
</feature>
<comment type="caution">
    <text evidence="7">The sequence shown here is derived from an EMBL/GenBank/DDBJ whole genome shotgun (WGS) entry which is preliminary data.</text>
</comment>
<dbReference type="SUPFAM" id="SSF103473">
    <property type="entry name" value="MFS general substrate transporter"/>
    <property type="match status" value="1"/>
</dbReference>
<keyword evidence="4 5" id="KW-0472">Membrane</keyword>
<dbReference type="Pfam" id="PF07690">
    <property type="entry name" value="MFS_1"/>
    <property type="match status" value="1"/>
</dbReference>
<feature type="transmembrane region" description="Helical" evidence="5">
    <location>
        <begin position="32"/>
        <end position="51"/>
    </location>
</feature>
<feature type="transmembrane region" description="Helical" evidence="5">
    <location>
        <begin position="253"/>
        <end position="271"/>
    </location>
</feature>
<protein>
    <recommendedName>
        <fullName evidence="6">Major facilitator superfamily (MFS) profile domain-containing protein</fullName>
    </recommendedName>
</protein>
<sequence>MAGVGISNYLLRTCLGTCAVLMVHEYNWDMQFKGMLLGAFFWGYLAGNLFAGAISARLGAGMVLACAAITWSALAIAIPMVADLGFGYTWMLLTLLGLAESPLMPTTMQLISAYVPASERGCSLAARALSMRFGQIVASVLAPLICSQAGWRATFAIFGTVSLMLAFLWLGFAMTKSREAGMEIARKMWEDTCDADVVATGAGRFGPPARLATSRSVEMPGGWQGTDGRGTNSKGGEHGGSFLPLWALKHPGFLALLAVHCSSNFAMYTIMSWGPSYFTEVLELPLESVGLYLMLPAAFSGVGSILGGLCTDWLQSRRCPLLTMRRGILCPAALASGLALVLFGNLRSIPFASLAMITAALFMGVLDTAMNAVYLDLAPQNAVALVSLGNGVATLPGAAGPALVAVLLETTGLWSLVWGIIAACFVVSSAVFAIFGSTEDIEKRPPKYMCQEFGQHEDKPRFDVKVQICLVRDGQDWDKVTTSTPVRMERVIPVQTESIPVASTGAVRHRNRHMTVPVRQSLAGHRKGRRKLKALREGVAGRSFILPGERVRLLKEEQAFRNAFKRFPAQTLNGYTAEKWAKRGEECIIEKVFNDKTITCVFADASRLDFPWEIVDGFVDD</sequence>
<evidence type="ECO:0000313" key="7">
    <source>
        <dbReference type="EMBL" id="CAK9117311.1"/>
    </source>
</evidence>
<dbReference type="Proteomes" id="UP001642484">
    <property type="component" value="Unassembled WGS sequence"/>
</dbReference>
<evidence type="ECO:0000259" key="6">
    <source>
        <dbReference type="PROSITE" id="PS50850"/>
    </source>
</evidence>
<feature type="transmembrane region" description="Helical" evidence="5">
    <location>
        <begin position="151"/>
        <end position="172"/>
    </location>
</feature>
<feature type="transmembrane region" description="Helical" evidence="5">
    <location>
        <begin position="413"/>
        <end position="435"/>
    </location>
</feature>
<feature type="transmembrane region" description="Helical" evidence="5">
    <location>
        <begin position="326"/>
        <end position="343"/>
    </location>
</feature>
<dbReference type="Gene3D" id="1.20.1250.20">
    <property type="entry name" value="MFS general substrate transporter like domains"/>
    <property type="match status" value="2"/>
</dbReference>
<keyword evidence="2 5" id="KW-0812">Transmembrane</keyword>
<feature type="transmembrane region" description="Helical" evidence="5">
    <location>
        <begin position="349"/>
        <end position="370"/>
    </location>
</feature>
<comment type="subcellular location">
    <subcellularLocation>
        <location evidence="1">Membrane</location>
        <topology evidence="1">Multi-pass membrane protein</topology>
    </subcellularLocation>
</comment>
<feature type="domain" description="Major facilitator superfamily (MFS) profile" evidence="6">
    <location>
        <begin position="1"/>
        <end position="440"/>
    </location>
</feature>
<evidence type="ECO:0000256" key="2">
    <source>
        <dbReference type="ARBA" id="ARBA00022692"/>
    </source>
</evidence>
<dbReference type="PANTHER" id="PTHR11662">
    <property type="entry name" value="SOLUTE CARRIER FAMILY 17"/>
    <property type="match status" value="1"/>
</dbReference>
<dbReference type="InterPro" id="IPR020846">
    <property type="entry name" value="MFS_dom"/>
</dbReference>
<name>A0ABP0SXY5_9DINO</name>
<dbReference type="PANTHER" id="PTHR11662:SF399">
    <property type="entry name" value="FI19708P1-RELATED"/>
    <property type="match status" value="1"/>
</dbReference>
<evidence type="ECO:0000256" key="3">
    <source>
        <dbReference type="ARBA" id="ARBA00022989"/>
    </source>
</evidence>
<dbReference type="PROSITE" id="PS50850">
    <property type="entry name" value="MFS"/>
    <property type="match status" value="1"/>
</dbReference>
<evidence type="ECO:0000313" key="8">
    <source>
        <dbReference type="Proteomes" id="UP001642484"/>
    </source>
</evidence>
<dbReference type="InterPro" id="IPR050382">
    <property type="entry name" value="MFS_Na/Anion_cotransporter"/>
</dbReference>